<dbReference type="CDD" id="cd01949">
    <property type="entry name" value="GGDEF"/>
    <property type="match status" value="1"/>
</dbReference>
<keyword evidence="4" id="KW-1133">Transmembrane helix</keyword>
<dbReference type="InterPro" id="IPR000160">
    <property type="entry name" value="GGDEF_dom"/>
</dbReference>
<keyword evidence="3 4" id="KW-0472">Membrane</keyword>
<dbReference type="InterPro" id="IPR029787">
    <property type="entry name" value="Nucleotide_cyclase"/>
</dbReference>
<keyword evidence="2" id="KW-1003">Cell membrane</keyword>
<sequence>MKLKGKVIVLSIISVTSLLLFLFLLVNPLLLERYRDLEETIMAENVKRVENAFNNEINRLSMIVRDYAVWDDTYEFIQDKNEDYIRSNWVDDTFLSNQIHMVLYFDENEDLIYEKGLNLNDETTFDIADEIDKEDLVSFYETRKSGLIAGKEHPIILASHRIYPSLKNQTSTGILIMGIIVDDALVDRIADNVQLPLVIEEQIILDTESSNDYNIQILDKEKVQGSTYFTYDNNLGNMELSFIVDRTVYQSGSDILTWFYIFYGIISVILTFFIVVILDKYFIVRLKNLSNEIKYIQETRDLRKRIVPRGKDEVGTLEHGFNQMLDSLKLSQHEIQELAMKDSLTGLPNRRHFVDQLNKMLEEDSQQKVTVIFLDIDLFKRVNDTLGHYSGDKLLQELSARLKSCFADNSLVGRWGGDEFVIAMTVVDESAIDKKAEELLKSISDPVELGSFVFDITMSMGISQYPEDGTTGESLIQNADIAMYEAKRSGKSQFKYYRDIKQLSYFQNYVTLERELKQALKNKEFVLYYQPIFSDGGKVISGVEALVRWIHPEKGLIPPFEFITAAEEMGIMPDIGDWVLNEGLRQLHQWHTLGYDKLTLSINASKTQMMDDRFFKEVSEKLREYDIRPDRLGIEITESDVCDYLDKITEFTTKLKQLGVKISLDDFGVGLSSLNYLKEIKVTQLKVDRSFMRRIPEDQYDCALLSGICTLCEKLNIEVVTEGVETKQQFEYIANQNHKMQGYYFSHPVLPDQLEEQLRRLN</sequence>
<organism evidence="8 9">
    <name type="scientific">Evansella alkalicola</name>
    <dbReference type="NCBI Taxonomy" id="745819"/>
    <lineage>
        <taxon>Bacteria</taxon>
        <taxon>Bacillati</taxon>
        <taxon>Bacillota</taxon>
        <taxon>Bacilli</taxon>
        <taxon>Bacillales</taxon>
        <taxon>Bacillaceae</taxon>
        <taxon>Evansella</taxon>
    </lineage>
</organism>
<dbReference type="PANTHER" id="PTHR44757:SF2">
    <property type="entry name" value="BIOFILM ARCHITECTURE MAINTENANCE PROTEIN MBAA"/>
    <property type="match status" value="1"/>
</dbReference>
<dbReference type="InterPro" id="IPR001633">
    <property type="entry name" value="EAL_dom"/>
</dbReference>
<feature type="domain" description="GGDEF" evidence="7">
    <location>
        <begin position="367"/>
        <end position="499"/>
    </location>
</feature>
<protein>
    <submittedName>
        <fullName evidence="8">EAL domain-containing protein</fullName>
    </submittedName>
</protein>
<dbReference type="SUPFAM" id="SSF141868">
    <property type="entry name" value="EAL domain-like"/>
    <property type="match status" value="1"/>
</dbReference>
<comment type="caution">
    <text evidence="8">The sequence shown here is derived from an EMBL/GenBank/DDBJ whole genome shotgun (WGS) entry which is preliminary data.</text>
</comment>
<dbReference type="Pfam" id="PF00563">
    <property type="entry name" value="EAL"/>
    <property type="match status" value="1"/>
</dbReference>
<evidence type="ECO:0000259" key="5">
    <source>
        <dbReference type="PROSITE" id="PS50883"/>
    </source>
</evidence>
<evidence type="ECO:0000256" key="4">
    <source>
        <dbReference type="SAM" id="Phobius"/>
    </source>
</evidence>
<feature type="domain" description="EAL" evidence="5">
    <location>
        <begin position="509"/>
        <end position="762"/>
    </location>
</feature>
<evidence type="ECO:0000256" key="2">
    <source>
        <dbReference type="ARBA" id="ARBA00022475"/>
    </source>
</evidence>
<evidence type="ECO:0000313" key="8">
    <source>
        <dbReference type="EMBL" id="MBU9723754.1"/>
    </source>
</evidence>
<dbReference type="Gene3D" id="3.30.70.270">
    <property type="match status" value="1"/>
</dbReference>
<evidence type="ECO:0000256" key="3">
    <source>
        <dbReference type="ARBA" id="ARBA00023136"/>
    </source>
</evidence>
<dbReference type="SUPFAM" id="SSF55073">
    <property type="entry name" value="Nucleotide cyclase"/>
    <property type="match status" value="1"/>
</dbReference>
<dbReference type="CDD" id="cd01948">
    <property type="entry name" value="EAL"/>
    <property type="match status" value="1"/>
</dbReference>
<dbReference type="NCBIfam" id="TIGR00254">
    <property type="entry name" value="GGDEF"/>
    <property type="match status" value="1"/>
</dbReference>
<evidence type="ECO:0000259" key="7">
    <source>
        <dbReference type="PROSITE" id="PS50887"/>
    </source>
</evidence>
<name>A0ABS6JYT9_9BACI</name>
<feature type="domain" description="HAMP" evidence="6">
    <location>
        <begin position="280"/>
        <end position="333"/>
    </location>
</feature>
<dbReference type="PANTHER" id="PTHR44757">
    <property type="entry name" value="DIGUANYLATE CYCLASE DGCP"/>
    <property type="match status" value="1"/>
</dbReference>
<dbReference type="Gene3D" id="6.10.340.10">
    <property type="match status" value="1"/>
</dbReference>
<dbReference type="InterPro" id="IPR052155">
    <property type="entry name" value="Biofilm_reg_signaling"/>
</dbReference>
<proteinExistence type="predicted"/>
<dbReference type="InterPro" id="IPR043128">
    <property type="entry name" value="Rev_trsase/Diguanyl_cyclase"/>
</dbReference>
<reference evidence="8 9" key="1">
    <citation type="submission" date="2021-06" db="EMBL/GenBank/DDBJ databases">
        <title>Bacillus sp. RD4P76, an endophyte from a halophyte.</title>
        <authorList>
            <person name="Sun J.-Q."/>
        </authorList>
    </citation>
    <scope>NUCLEOTIDE SEQUENCE [LARGE SCALE GENOMIC DNA]</scope>
    <source>
        <strain evidence="8 9">JCM 17098</strain>
    </source>
</reference>
<feature type="transmembrane region" description="Helical" evidence="4">
    <location>
        <begin position="258"/>
        <end position="278"/>
    </location>
</feature>
<dbReference type="InterPro" id="IPR003660">
    <property type="entry name" value="HAMP_dom"/>
</dbReference>
<dbReference type="InterPro" id="IPR007892">
    <property type="entry name" value="CHASE4"/>
</dbReference>
<dbReference type="PROSITE" id="PS50883">
    <property type="entry name" value="EAL"/>
    <property type="match status" value="1"/>
</dbReference>
<dbReference type="Pfam" id="PF00672">
    <property type="entry name" value="HAMP"/>
    <property type="match status" value="1"/>
</dbReference>
<dbReference type="RefSeq" id="WP_176371240.1">
    <property type="nucleotide sequence ID" value="NZ_JAHQCR010000086.1"/>
</dbReference>
<dbReference type="CDD" id="cd06225">
    <property type="entry name" value="HAMP"/>
    <property type="match status" value="1"/>
</dbReference>
<dbReference type="PROSITE" id="PS50887">
    <property type="entry name" value="GGDEF"/>
    <property type="match status" value="1"/>
</dbReference>
<evidence type="ECO:0000259" key="6">
    <source>
        <dbReference type="PROSITE" id="PS50885"/>
    </source>
</evidence>
<accession>A0ABS6JYT9</accession>
<dbReference type="Pfam" id="PF05228">
    <property type="entry name" value="CHASE4"/>
    <property type="match status" value="1"/>
</dbReference>
<dbReference type="InterPro" id="IPR035919">
    <property type="entry name" value="EAL_sf"/>
</dbReference>
<dbReference type="Pfam" id="PF00990">
    <property type="entry name" value="GGDEF"/>
    <property type="match status" value="1"/>
</dbReference>
<dbReference type="PROSITE" id="PS50885">
    <property type="entry name" value="HAMP"/>
    <property type="match status" value="1"/>
</dbReference>
<keyword evidence="4" id="KW-0812">Transmembrane</keyword>
<dbReference type="SMART" id="SM00304">
    <property type="entry name" value="HAMP"/>
    <property type="match status" value="1"/>
</dbReference>
<gene>
    <name evidence="8" type="ORF">KS407_20240</name>
</gene>
<dbReference type="EMBL" id="JAHQCR010000086">
    <property type="protein sequence ID" value="MBU9723754.1"/>
    <property type="molecule type" value="Genomic_DNA"/>
</dbReference>
<comment type="subcellular location">
    <subcellularLocation>
        <location evidence="1">Cell membrane</location>
    </subcellularLocation>
</comment>
<dbReference type="SMART" id="SM00267">
    <property type="entry name" value="GGDEF"/>
    <property type="match status" value="1"/>
</dbReference>
<dbReference type="Gene3D" id="3.20.20.450">
    <property type="entry name" value="EAL domain"/>
    <property type="match status" value="1"/>
</dbReference>
<keyword evidence="9" id="KW-1185">Reference proteome</keyword>
<dbReference type="SMART" id="SM00052">
    <property type="entry name" value="EAL"/>
    <property type="match status" value="1"/>
</dbReference>
<dbReference type="Proteomes" id="UP000790580">
    <property type="component" value="Unassembled WGS sequence"/>
</dbReference>
<evidence type="ECO:0000313" key="9">
    <source>
        <dbReference type="Proteomes" id="UP000790580"/>
    </source>
</evidence>
<evidence type="ECO:0000256" key="1">
    <source>
        <dbReference type="ARBA" id="ARBA00004236"/>
    </source>
</evidence>